<evidence type="ECO:0000256" key="5">
    <source>
        <dbReference type="ARBA" id="ARBA00022517"/>
    </source>
</evidence>
<evidence type="ECO:0000313" key="15">
    <source>
        <dbReference type="Proteomes" id="UP000285624"/>
    </source>
</evidence>
<dbReference type="InterPro" id="IPR000228">
    <property type="entry name" value="RNA3'_term_phos_cyc"/>
</dbReference>
<evidence type="ECO:0000259" key="10">
    <source>
        <dbReference type="Pfam" id="PF01137"/>
    </source>
</evidence>
<dbReference type="InterPro" id="IPR016443">
    <property type="entry name" value="RNA3'_term_phos_cyc_type_2"/>
</dbReference>
<dbReference type="Pfam" id="PF01137">
    <property type="entry name" value="RTC"/>
    <property type="match status" value="1"/>
</dbReference>
<dbReference type="InterPro" id="IPR031825">
    <property type="entry name" value="RXLR"/>
</dbReference>
<dbReference type="Pfam" id="PF16810">
    <property type="entry name" value="RXLR"/>
    <property type="match status" value="1"/>
</dbReference>
<dbReference type="Pfam" id="PF05189">
    <property type="entry name" value="RTC_insert"/>
    <property type="match status" value="1"/>
</dbReference>
<dbReference type="InterPro" id="IPR013792">
    <property type="entry name" value="RNA3'P_cycl/enolpyr_Trfase_a/b"/>
</dbReference>
<evidence type="ECO:0000256" key="6">
    <source>
        <dbReference type="ARBA" id="ARBA00022525"/>
    </source>
</evidence>
<dbReference type="Proteomes" id="UP000285624">
    <property type="component" value="Unassembled WGS sequence"/>
</dbReference>
<proteinExistence type="inferred from homology"/>
<evidence type="ECO:0000256" key="7">
    <source>
        <dbReference type="ARBA" id="ARBA00022729"/>
    </source>
</evidence>
<evidence type="ECO:0000313" key="13">
    <source>
        <dbReference type="EMBL" id="RLN26842.1"/>
    </source>
</evidence>
<keyword evidence="15" id="KW-1185">Reference proteome</keyword>
<dbReference type="STRING" id="325452.A0A3R7K4B9"/>
<accession>A0A3R7K4B9</accession>
<dbReference type="PROSITE" id="PS01287">
    <property type="entry name" value="RTC"/>
    <property type="match status" value="1"/>
</dbReference>
<reference evidence="12" key="1">
    <citation type="journal article" date="2015" name="Genom Data">
        <title>Genome sequences of six Phytophthora species associated with forests in New Zealand.</title>
        <authorList>
            <person name="Studholme D.J."/>
            <person name="McDougal R.L."/>
            <person name="Sambles C."/>
            <person name="Hansen E."/>
            <person name="Hardy G."/>
            <person name="Grant M."/>
            <person name="Ganley R.J."/>
            <person name="Williams N.M."/>
        </authorList>
    </citation>
    <scope>NUCLEOTIDE SEQUENCE</scope>
    <source>
        <strain evidence="12">NZFS 2646</strain>
    </source>
</reference>
<organism evidence="14 15">
    <name type="scientific">Phytophthora kernoviae</name>
    <dbReference type="NCBI Taxonomy" id="325452"/>
    <lineage>
        <taxon>Eukaryota</taxon>
        <taxon>Sar</taxon>
        <taxon>Stramenopiles</taxon>
        <taxon>Oomycota</taxon>
        <taxon>Peronosporomycetes</taxon>
        <taxon>Peronosporales</taxon>
        <taxon>Peronosporaceae</taxon>
        <taxon>Phytophthora</taxon>
    </lineage>
</organism>
<evidence type="ECO:0000313" key="12">
    <source>
        <dbReference type="EMBL" id="KAG2533074.1"/>
    </source>
</evidence>
<evidence type="ECO:0000256" key="2">
    <source>
        <dbReference type="ARBA" id="ARBA00004613"/>
    </source>
</evidence>
<comment type="similarity">
    <text evidence="3">Belongs to the RNA 3'-terminal cyclase family. Type 2 subfamily.</text>
</comment>
<dbReference type="InterPro" id="IPR023797">
    <property type="entry name" value="RNA3'_phos_cyclase_dom"/>
</dbReference>
<evidence type="ECO:0000256" key="4">
    <source>
        <dbReference type="ARBA" id="ARBA00010400"/>
    </source>
</evidence>
<feature type="domain" description="RNA 3'-terminal phosphate cyclase" evidence="10">
    <location>
        <begin position="131"/>
        <end position="441"/>
    </location>
</feature>
<reference evidence="15 16" key="2">
    <citation type="submission" date="2018-07" db="EMBL/GenBank/DDBJ databases">
        <title>Genome sequencing of oomycete isolates from Chile give support for New Zealand origin for Phytophthora kernoviae and make available the first Nothophytophthora sp. genome.</title>
        <authorList>
            <person name="Studholme D.J."/>
            <person name="Sanfuentes E."/>
            <person name="Panda P."/>
            <person name="Hill R."/>
            <person name="Sambles C."/>
            <person name="Grant M."/>
            <person name="Williams N.M."/>
            <person name="Mcdougal R.L."/>
        </authorList>
    </citation>
    <scope>NUCLEOTIDE SEQUENCE [LARGE SCALE GENOMIC DNA]</scope>
    <source>
        <strain evidence="13">Chile2</strain>
        <strain evidence="14">Chile4</strain>
    </source>
</reference>
<keyword evidence="5" id="KW-0690">Ribosome biogenesis</keyword>
<sequence>MRLSHIFVVIAATFLVASEALLTTTDSTQAKISKVTSHAGPSQRMLRIHHTTDGGDDNSEERTGGLTVVERLKFSQMNKKRMTANDYAKKLDIAERMAEVESTGRHVLEFQMTTGYAKYLTMVDEVMGQSLSGRPLIIEDIRSEDENPGLAPFEASLLRLLDRVTSGSHLEINETGTKLRYQPGLVLGGRLEHDCGTQRSVGWFLEVLAALGPFAKLPLHATLNGVTNDHVDLSVDSFKATTLPLLRHFGIDEGLDFVVKKRGAPPLGGGQIIFKCPLVRELRAVHLVDEGFIKRIRGVAYSTRVSPQTSNRIVDAGRGLFNKLLPDVYIYSDHYKGAESGQSPGFALSVVAETTTGVFLGAEAAAEPGDLPEDVATRASHYLCEEINKGGCVDSTNQALVLLLMALGPEDVAKVRFGKLTPYSIECLRHLRDFFGITFKIKPDPETKTVLLSCLGIGFKNLSKKVT</sequence>
<dbReference type="Gene3D" id="1.10.10.2470">
    <property type="match status" value="1"/>
</dbReference>
<dbReference type="EMBL" id="MAYM02001079">
    <property type="protein sequence ID" value="RLN26842.1"/>
    <property type="molecule type" value="Genomic_DNA"/>
</dbReference>
<feature type="domain" description="RNA 3'-terminal phosphate cyclase insert" evidence="11">
    <location>
        <begin position="289"/>
        <end position="387"/>
    </location>
</feature>
<name>A0A3R7K4B9_9STRA</name>
<dbReference type="EMBL" id="JPWV03000001">
    <property type="protein sequence ID" value="KAG2533074.1"/>
    <property type="molecule type" value="Genomic_DNA"/>
</dbReference>
<comment type="similarity">
    <text evidence="4">Belongs to the RxLR effector family.</text>
</comment>
<feature type="chain" id="PRO_5036092476" description="RNA 3'-terminal phosphate cyclase domain-containing protein" evidence="9">
    <location>
        <begin position="21"/>
        <end position="467"/>
    </location>
</feature>
<dbReference type="InterPro" id="IPR037136">
    <property type="entry name" value="RNA3'_phos_cyclase_dom_sf"/>
</dbReference>
<dbReference type="PANTHER" id="PTHR11096">
    <property type="entry name" value="RNA 3' TERMINAL PHOSPHATE CYCLASE"/>
    <property type="match status" value="1"/>
</dbReference>
<dbReference type="Proteomes" id="UP000785171">
    <property type="component" value="Unassembled WGS sequence"/>
</dbReference>
<dbReference type="NCBIfam" id="TIGR03400">
    <property type="entry name" value="18S_RNA_Rcl1p"/>
    <property type="match status" value="1"/>
</dbReference>
<dbReference type="Gene3D" id="3.30.360.20">
    <property type="entry name" value="RNA 3'-terminal phosphate cyclase, insert domain"/>
    <property type="match status" value="1"/>
</dbReference>
<dbReference type="InterPro" id="IPR036553">
    <property type="entry name" value="RPTC_insert"/>
</dbReference>
<dbReference type="GO" id="GO:0000479">
    <property type="term" value="P:endonucleolytic cleavage of tricistronic rRNA transcript (SSU-rRNA, 5.8S rRNA, LSU-rRNA)"/>
    <property type="evidence" value="ECO:0007669"/>
    <property type="project" value="TreeGrafter"/>
</dbReference>
<dbReference type="InterPro" id="IPR013791">
    <property type="entry name" value="RNA3'-term_phos_cycl_insert"/>
</dbReference>
<keyword evidence="7 9" id="KW-0732">Signal</keyword>
<comment type="caution">
    <text evidence="14">The sequence shown here is derived from an EMBL/GenBank/DDBJ whole genome shotgun (WGS) entry which is preliminary data.</text>
</comment>
<dbReference type="GO" id="GO:0005730">
    <property type="term" value="C:nucleolus"/>
    <property type="evidence" value="ECO:0007669"/>
    <property type="project" value="UniProtKB-SubCell"/>
</dbReference>
<evidence type="ECO:0000256" key="9">
    <source>
        <dbReference type="SAM" id="SignalP"/>
    </source>
</evidence>
<evidence type="ECO:0000256" key="1">
    <source>
        <dbReference type="ARBA" id="ARBA00004604"/>
    </source>
</evidence>
<reference evidence="12" key="3">
    <citation type="submission" date="2020-06" db="EMBL/GenBank/DDBJ databases">
        <authorList>
            <person name="Studholme D.J."/>
        </authorList>
    </citation>
    <scope>NUCLEOTIDE SEQUENCE</scope>
    <source>
        <strain evidence="12">NZFS 2646</strain>
    </source>
</reference>
<evidence type="ECO:0000256" key="3">
    <source>
        <dbReference type="ARBA" id="ARBA00007089"/>
    </source>
</evidence>
<dbReference type="Proteomes" id="UP000285883">
    <property type="component" value="Unassembled WGS sequence"/>
</dbReference>
<dbReference type="SUPFAM" id="SSF55205">
    <property type="entry name" value="EPT/RTPC-like"/>
    <property type="match status" value="1"/>
</dbReference>
<evidence type="ECO:0000259" key="11">
    <source>
        <dbReference type="Pfam" id="PF05189"/>
    </source>
</evidence>
<dbReference type="PANTHER" id="PTHR11096:SF1">
    <property type="entry name" value="RNA 3'-TERMINAL PHOSPHATE CYCLASE-LIKE PROTEIN"/>
    <property type="match status" value="1"/>
</dbReference>
<keyword evidence="6" id="KW-0964">Secreted</keyword>
<feature type="signal peptide" evidence="9">
    <location>
        <begin position="1"/>
        <end position="20"/>
    </location>
</feature>
<keyword evidence="8" id="KW-0539">Nucleus</keyword>
<comment type="subcellular location">
    <subcellularLocation>
        <location evidence="1">Nucleus</location>
        <location evidence="1">Nucleolus</location>
    </subcellularLocation>
    <subcellularLocation>
        <location evidence="2">Secreted</location>
    </subcellularLocation>
</comment>
<dbReference type="Gene3D" id="3.65.10.20">
    <property type="entry name" value="RNA 3'-terminal phosphate cyclase domain"/>
    <property type="match status" value="1"/>
</dbReference>
<evidence type="ECO:0000313" key="16">
    <source>
        <dbReference type="Proteomes" id="UP000285883"/>
    </source>
</evidence>
<dbReference type="EMBL" id="MBDN02000003">
    <property type="protein sequence ID" value="RLN85909.1"/>
    <property type="molecule type" value="Genomic_DNA"/>
</dbReference>
<evidence type="ECO:0000256" key="8">
    <source>
        <dbReference type="ARBA" id="ARBA00023242"/>
    </source>
</evidence>
<evidence type="ECO:0000313" key="14">
    <source>
        <dbReference type="EMBL" id="RLN85909.1"/>
    </source>
</evidence>
<protein>
    <recommendedName>
        <fullName evidence="17">RNA 3'-terminal phosphate cyclase domain-containing protein</fullName>
    </recommendedName>
</protein>
<evidence type="ECO:0008006" key="17">
    <source>
        <dbReference type="Google" id="ProtNLM"/>
    </source>
</evidence>
<dbReference type="GO" id="GO:0004521">
    <property type="term" value="F:RNA endonuclease activity"/>
    <property type="evidence" value="ECO:0007669"/>
    <property type="project" value="TreeGrafter"/>
</dbReference>
<dbReference type="CDD" id="cd00875">
    <property type="entry name" value="RNA_Cyclase_Class_I"/>
    <property type="match status" value="1"/>
</dbReference>
<dbReference type="AlphaFoldDB" id="A0A3R7K4B9"/>
<gene>
    <name evidence="13" type="ORF">BBI17_000030</name>
    <name evidence="14" type="ORF">BBO99_00000030</name>
    <name evidence="12" type="ORF">JM16_000204</name>
</gene>
<dbReference type="InterPro" id="IPR020719">
    <property type="entry name" value="RNA3'_term_phos_cycl-like_CS"/>
</dbReference>